<evidence type="ECO:0000313" key="9">
    <source>
        <dbReference type="Proteomes" id="UP000019140"/>
    </source>
</evidence>
<evidence type="ECO:0000313" key="8">
    <source>
        <dbReference type="EMBL" id="ETW96748.1"/>
    </source>
</evidence>
<keyword evidence="3" id="KW-0808">Transferase</keyword>
<organism evidence="8 9">
    <name type="scientific">Candidatus Entotheonella gemina</name>
    <dbReference type="NCBI Taxonomy" id="1429439"/>
    <lineage>
        <taxon>Bacteria</taxon>
        <taxon>Pseudomonadati</taxon>
        <taxon>Nitrospinota/Tectimicrobiota group</taxon>
        <taxon>Candidatus Tectimicrobiota</taxon>
        <taxon>Candidatus Entotheonellia</taxon>
        <taxon>Candidatus Entotheonellales</taxon>
        <taxon>Candidatus Entotheonellaceae</taxon>
        <taxon>Candidatus Entotheonella</taxon>
    </lineage>
</organism>
<dbReference type="Pfam" id="PF22624">
    <property type="entry name" value="AASDHPPT_N"/>
    <property type="match status" value="1"/>
</dbReference>
<keyword evidence="4" id="KW-0479">Metal-binding</keyword>
<dbReference type="GO" id="GO:0008897">
    <property type="term" value="F:holo-[acyl-carrier-protein] synthase activity"/>
    <property type="evidence" value="ECO:0007669"/>
    <property type="project" value="InterPro"/>
</dbReference>
<dbReference type="InterPro" id="IPR055066">
    <property type="entry name" value="AASDHPPT_N"/>
</dbReference>
<feature type="non-terminal residue" evidence="8">
    <location>
        <position position="1"/>
    </location>
</feature>
<evidence type="ECO:0000256" key="5">
    <source>
        <dbReference type="ARBA" id="ARBA00022842"/>
    </source>
</evidence>
<dbReference type="Proteomes" id="UP000019140">
    <property type="component" value="Unassembled WGS sequence"/>
</dbReference>
<accession>W4LF87</accession>
<proteinExistence type="inferred from homology"/>
<dbReference type="Pfam" id="PF01648">
    <property type="entry name" value="ACPS"/>
    <property type="match status" value="1"/>
</dbReference>
<sequence>PDDDLTLSARDVHVWRAPLSASETRLADFHAILAADELARAARFRNPLHGDQYTVGRGILRILLGRYLNRQPQDIRFSYTHYGKPFIEDASETLRFNLSHSQDLALYAFTHQREIGIDIEYLRPVSSRDQIAEQFFSPNEIKALRNLPANQQDIGFFNCWTRKEAYIKAHGEGLSLPLDQFDVTLVPGEPAALLETRVASDRADRWALHALLPGANYRAALAVEGHDWQLSTWQWPG</sequence>
<evidence type="ECO:0000256" key="2">
    <source>
        <dbReference type="ARBA" id="ARBA00010990"/>
    </source>
</evidence>
<keyword evidence="9" id="KW-1185">Reference proteome</keyword>
<evidence type="ECO:0000256" key="1">
    <source>
        <dbReference type="ARBA" id="ARBA00001946"/>
    </source>
</evidence>
<dbReference type="GO" id="GO:0000287">
    <property type="term" value="F:magnesium ion binding"/>
    <property type="evidence" value="ECO:0007669"/>
    <property type="project" value="InterPro"/>
</dbReference>
<dbReference type="InterPro" id="IPR008278">
    <property type="entry name" value="4-PPantetheinyl_Trfase_dom"/>
</dbReference>
<dbReference type="PATRIC" id="fig|1429439.4.peg.7644"/>
<dbReference type="Gene3D" id="3.90.470.20">
    <property type="entry name" value="4'-phosphopantetheinyl transferase domain"/>
    <property type="match status" value="2"/>
</dbReference>
<dbReference type="SUPFAM" id="SSF56214">
    <property type="entry name" value="4'-phosphopantetheinyl transferase"/>
    <property type="match status" value="2"/>
</dbReference>
<name>W4LF87_9BACT</name>
<dbReference type="InterPro" id="IPR037143">
    <property type="entry name" value="4-PPantetheinyl_Trfase_dom_sf"/>
</dbReference>
<feature type="domain" description="4'-phosphopantetheinyl transferase" evidence="6">
    <location>
        <begin position="115"/>
        <end position="221"/>
    </location>
</feature>
<dbReference type="PANTHER" id="PTHR12215:SF10">
    <property type="entry name" value="L-AMINOADIPATE-SEMIALDEHYDE DEHYDROGENASE-PHOSPHOPANTETHEINYL TRANSFERASE"/>
    <property type="match status" value="1"/>
</dbReference>
<dbReference type="NCBIfam" id="TIGR00556">
    <property type="entry name" value="pantethn_trn"/>
    <property type="match status" value="1"/>
</dbReference>
<feature type="domain" description="4'-phosphopantetheinyl transferase N-terminal" evidence="7">
    <location>
        <begin position="24"/>
        <end position="108"/>
    </location>
</feature>
<comment type="similarity">
    <text evidence="2">Belongs to the P-Pant transferase superfamily. Gsp/Sfp/HetI/AcpT family.</text>
</comment>
<comment type="cofactor">
    <cofactor evidence="1">
        <name>Mg(2+)</name>
        <dbReference type="ChEBI" id="CHEBI:18420"/>
    </cofactor>
</comment>
<dbReference type="GO" id="GO:0006633">
    <property type="term" value="P:fatty acid biosynthetic process"/>
    <property type="evidence" value="ECO:0007669"/>
    <property type="project" value="InterPro"/>
</dbReference>
<evidence type="ECO:0000259" key="6">
    <source>
        <dbReference type="Pfam" id="PF01648"/>
    </source>
</evidence>
<evidence type="ECO:0000259" key="7">
    <source>
        <dbReference type="Pfam" id="PF22624"/>
    </source>
</evidence>
<dbReference type="InterPro" id="IPR004568">
    <property type="entry name" value="Ppantetheine-prot_Trfase_dom"/>
</dbReference>
<evidence type="ECO:0000256" key="4">
    <source>
        <dbReference type="ARBA" id="ARBA00022723"/>
    </source>
</evidence>
<comment type="caution">
    <text evidence="8">The sequence shown here is derived from an EMBL/GenBank/DDBJ whole genome shotgun (WGS) entry which is preliminary data.</text>
</comment>
<keyword evidence="5" id="KW-0460">Magnesium</keyword>
<dbReference type="AlphaFoldDB" id="W4LF87"/>
<gene>
    <name evidence="8" type="ORF">ETSY2_45885</name>
</gene>
<dbReference type="EMBL" id="AZHX01002145">
    <property type="protein sequence ID" value="ETW96748.1"/>
    <property type="molecule type" value="Genomic_DNA"/>
</dbReference>
<dbReference type="InterPro" id="IPR050559">
    <property type="entry name" value="P-Pant_transferase_sf"/>
</dbReference>
<dbReference type="HOGENOM" id="CLU_1167976_0_0_7"/>
<reference evidence="8 9" key="1">
    <citation type="journal article" date="2014" name="Nature">
        <title>An environmental bacterial taxon with a large and distinct metabolic repertoire.</title>
        <authorList>
            <person name="Wilson M.C."/>
            <person name="Mori T."/>
            <person name="Ruckert C."/>
            <person name="Uria A.R."/>
            <person name="Helf M.J."/>
            <person name="Takada K."/>
            <person name="Gernert C."/>
            <person name="Steffens U.A."/>
            <person name="Heycke N."/>
            <person name="Schmitt S."/>
            <person name="Rinke C."/>
            <person name="Helfrich E.J."/>
            <person name="Brachmann A.O."/>
            <person name="Gurgui C."/>
            <person name="Wakimoto T."/>
            <person name="Kracht M."/>
            <person name="Crusemann M."/>
            <person name="Hentschel U."/>
            <person name="Abe I."/>
            <person name="Matsunaga S."/>
            <person name="Kalinowski J."/>
            <person name="Takeyama H."/>
            <person name="Piel J."/>
        </authorList>
    </citation>
    <scope>NUCLEOTIDE SEQUENCE [LARGE SCALE GENOMIC DNA]</scope>
    <source>
        <strain evidence="9">TSY2</strain>
    </source>
</reference>
<dbReference type="GO" id="GO:0005829">
    <property type="term" value="C:cytosol"/>
    <property type="evidence" value="ECO:0007669"/>
    <property type="project" value="TreeGrafter"/>
</dbReference>
<dbReference type="GO" id="GO:0019878">
    <property type="term" value="P:lysine biosynthetic process via aminoadipic acid"/>
    <property type="evidence" value="ECO:0007669"/>
    <property type="project" value="TreeGrafter"/>
</dbReference>
<protein>
    <submittedName>
        <fullName evidence="8">Uncharacterized protein</fullName>
    </submittedName>
</protein>
<evidence type="ECO:0000256" key="3">
    <source>
        <dbReference type="ARBA" id="ARBA00022679"/>
    </source>
</evidence>
<dbReference type="PANTHER" id="PTHR12215">
    <property type="entry name" value="PHOSPHOPANTETHEINE TRANSFERASE"/>
    <property type="match status" value="1"/>
</dbReference>